<reference evidence="2 3" key="1">
    <citation type="journal article" date="2020" name="Microorganisms">
        <title>Osmotic Adaptation and Compatible Solute Biosynthesis of Phototrophic Bacteria as Revealed from Genome Analyses.</title>
        <authorList>
            <person name="Imhoff J.F."/>
            <person name="Rahn T."/>
            <person name="Kunzel S."/>
            <person name="Keller A."/>
            <person name="Neulinger S.C."/>
        </authorList>
    </citation>
    <scope>NUCLEOTIDE SEQUENCE [LARGE SCALE GENOMIC DNA]</scope>
    <source>
        <strain evidence="2 3">DSM 15382</strain>
    </source>
</reference>
<evidence type="ECO:0000313" key="3">
    <source>
        <dbReference type="Proteomes" id="UP000697995"/>
    </source>
</evidence>
<feature type="transmembrane region" description="Helical" evidence="1">
    <location>
        <begin position="228"/>
        <end position="251"/>
    </location>
</feature>
<feature type="transmembrane region" description="Helical" evidence="1">
    <location>
        <begin position="137"/>
        <end position="156"/>
    </location>
</feature>
<accession>A0ABS1D481</accession>
<keyword evidence="1" id="KW-0472">Membrane</keyword>
<name>A0ABS1D481_9PROT</name>
<evidence type="ECO:0008006" key="4">
    <source>
        <dbReference type="Google" id="ProtNLM"/>
    </source>
</evidence>
<evidence type="ECO:0000256" key="1">
    <source>
        <dbReference type="SAM" id="Phobius"/>
    </source>
</evidence>
<sequence length="328" mass="32644">MSGASGQGGVFGNPGLLAAGAAGCVSAVCALWAMRGLPLGTGVLWIASFPLFAAGLGFGVASAAVASLLGVLLVAISGGGFAAVIYLALFGIPAPLLVLAAQGQVPGQVSGQGLGQGPAPGQAPGAGPGRVSLSLPLALLGLWPLAVLLLSAAFLAGSGGLEAAMRQAMEVALRRLGMPAPETLVAGLVRVKAGAIGFWAAIALLANAGAAAGFLAKRGLLRGGKPDWAAVRLPGWYPVLPALALGLFLAAPAGGDAVALSALLLLLVPLFLQGVAGVHARLRGRKARLPMLVGFYLLVVLFLQLMGPGLVGLGLYDQFLRRQAPRQT</sequence>
<keyword evidence="1" id="KW-1133">Transmembrane helix</keyword>
<proteinExistence type="predicted"/>
<dbReference type="RefSeq" id="WP_133222975.1">
    <property type="nucleotide sequence ID" value="NZ_NRSG01000347.1"/>
</dbReference>
<feature type="transmembrane region" description="Helical" evidence="1">
    <location>
        <begin position="71"/>
        <end position="92"/>
    </location>
</feature>
<keyword evidence="3" id="KW-1185">Reference proteome</keyword>
<keyword evidence="1" id="KW-0812">Transmembrane</keyword>
<organism evidence="2 3">
    <name type="scientific">Paracraurococcus ruber</name>
    <dbReference type="NCBI Taxonomy" id="77675"/>
    <lineage>
        <taxon>Bacteria</taxon>
        <taxon>Pseudomonadati</taxon>
        <taxon>Pseudomonadota</taxon>
        <taxon>Alphaproteobacteria</taxon>
        <taxon>Acetobacterales</taxon>
        <taxon>Roseomonadaceae</taxon>
        <taxon>Paracraurococcus</taxon>
    </lineage>
</organism>
<feature type="transmembrane region" description="Helical" evidence="1">
    <location>
        <begin position="43"/>
        <end position="65"/>
    </location>
</feature>
<feature type="transmembrane region" description="Helical" evidence="1">
    <location>
        <begin position="292"/>
        <end position="316"/>
    </location>
</feature>
<dbReference type="Proteomes" id="UP000697995">
    <property type="component" value="Unassembled WGS sequence"/>
</dbReference>
<feature type="transmembrane region" description="Helical" evidence="1">
    <location>
        <begin position="257"/>
        <end position="280"/>
    </location>
</feature>
<feature type="transmembrane region" description="Helical" evidence="1">
    <location>
        <begin position="196"/>
        <end position="216"/>
    </location>
</feature>
<gene>
    <name evidence="2" type="ORF">CKO45_26090</name>
</gene>
<evidence type="ECO:0000313" key="2">
    <source>
        <dbReference type="EMBL" id="MBK1661680.1"/>
    </source>
</evidence>
<dbReference type="EMBL" id="NRSG01000347">
    <property type="protein sequence ID" value="MBK1661680.1"/>
    <property type="molecule type" value="Genomic_DNA"/>
</dbReference>
<protein>
    <recommendedName>
        <fullName evidence="4">DUF2232 domain-containing protein</fullName>
    </recommendedName>
</protein>
<comment type="caution">
    <text evidence="2">The sequence shown here is derived from an EMBL/GenBank/DDBJ whole genome shotgun (WGS) entry which is preliminary data.</text>
</comment>
<feature type="transmembrane region" description="Helical" evidence="1">
    <location>
        <begin position="15"/>
        <end position="34"/>
    </location>
</feature>